<dbReference type="PANTHER" id="PTHR48083">
    <property type="entry name" value="MEDIUM-CHAIN SPECIFIC ACYL-COA DEHYDROGENASE, MITOCHONDRIAL-RELATED"/>
    <property type="match status" value="1"/>
</dbReference>
<dbReference type="PROSITE" id="PS00072">
    <property type="entry name" value="ACYL_COA_DH_1"/>
    <property type="match status" value="1"/>
</dbReference>
<evidence type="ECO:0000256" key="6">
    <source>
        <dbReference type="ARBA" id="ARBA00023002"/>
    </source>
</evidence>
<evidence type="ECO:0000256" key="4">
    <source>
        <dbReference type="ARBA" id="ARBA00022630"/>
    </source>
</evidence>
<evidence type="ECO:0000256" key="2">
    <source>
        <dbReference type="ARBA" id="ARBA00009347"/>
    </source>
</evidence>
<dbReference type="Gene3D" id="1.20.140.10">
    <property type="entry name" value="Butyryl-CoA Dehydrogenase, subunit A, domain 3"/>
    <property type="match status" value="1"/>
</dbReference>
<dbReference type="PANTHER" id="PTHR48083:SF2">
    <property type="entry name" value="MEDIUM-CHAIN SPECIFIC ACYL-COA DEHYDROGENASE, MITOCHONDRIAL"/>
    <property type="match status" value="1"/>
</dbReference>
<evidence type="ECO:0000313" key="10">
    <source>
        <dbReference type="Proteomes" id="UP000672657"/>
    </source>
</evidence>
<dbReference type="RefSeq" id="WP_211956161.1">
    <property type="nucleotide sequence ID" value="NZ_CAJPVI010000037.1"/>
</dbReference>
<comment type="similarity">
    <text evidence="2">Belongs to the acyl-CoA dehydrogenase family.</text>
</comment>
<feature type="domain" description="Acyl-CoA oxidase/dehydrogenase middle" evidence="8">
    <location>
        <begin position="145"/>
        <end position="242"/>
    </location>
</feature>
<proteinExistence type="inferred from homology"/>
<dbReference type="Gene3D" id="1.10.540.10">
    <property type="entry name" value="Acyl-CoA dehydrogenase/oxidase, N-terminal domain"/>
    <property type="match status" value="1"/>
</dbReference>
<dbReference type="InterPro" id="IPR006089">
    <property type="entry name" value="Acyl-CoA_DH_CS"/>
</dbReference>
<keyword evidence="5" id="KW-0274">FAD</keyword>
<dbReference type="Pfam" id="PF02770">
    <property type="entry name" value="Acyl-CoA_dh_M"/>
    <property type="match status" value="1"/>
</dbReference>
<dbReference type="InterPro" id="IPR036250">
    <property type="entry name" value="AcylCo_DH-like_C"/>
</dbReference>
<keyword evidence="6 9" id="KW-0560">Oxidoreductase</keyword>
<evidence type="ECO:0000259" key="8">
    <source>
        <dbReference type="Pfam" id="PF02770"/>
    </source>
</evidence>
<evidence type="ECO:0000259" key="7">
    <source>
        <dbReference type="Pfam" id="PF00441"/>
    </source>
</evidence>
<dbReference type="Proteomes" id="UP000672657">
    <property type="component" value="Unassembled WGS sequence"/>
</dbReference>
<dbReference type="Pfam" id="PF00441">
    <property type="entry name" value="Acyl-CoA_dh_1"/>
    <property type="match status" value="1"/>
</dbReference>
<dbReference type="InterPro" id="IPR046373">
    <property type="entry name" value="Acyl-CoA_Oxase/DH_mid-dom_sf"/>
</dbReference>
<dbReference type="InterPro" id="IPR009100">
    <property type="entry name" value="AcylCoA_DH/oxidase_NM_dom_sf"/>
</dbReference>
<keyword evidence="4" id="KW-0285">Flavoprotein</keyword>
<reference evidence="9 10" key="1">
    <citation type="submission" date="2021-03" db="EMBL/GenBank/DDBJ databases">
        <authorList>
            <person name="Peeters C."/>
        </authorList>
    </citation>
    <scope>NUCLEOTIDE SEQUENCE [LARGE SCALE GENOMIC DNA]</scope>
    <source>
        <strain evidence="9 10">LMG 26411</strain>
    </source>
</reference>
<dbReference type="EMBL" id="CAJPVI010000037">
    <property type="protein sequence ID" value="CAG2156490.1"/>
    <property type="molecule type" value="Genomic_DNA"/>
</dbReference>
<evidence type="ECO:0000313" key="9">
    <source>
        <dbReference type="EMBL" id="CAG2156490.1"/>
    </source>
</evidence>
<name>A0ABN7Q7W0_9BURK</name>
<feature type="domain" description="Acyl-CoA dehydrogenase/oxidase C-terminal" evidence="7">
    <location>
        <begin position="255"/>
        <end position="404"/>
    </location>
</feature>
<gene>
    <name evidence="9" type="primary">carC_6</name>
    <name evidence="9" type="ORF">LMG26411_05260</name>
</gene>
<comment type="cofactor">
    <cofactor evidence="1">
        <name>FAD</name>
        <dbReference type="ChEBI" id="CHEBI:57692"/>
    </cofactor>
</comment>
<dbReference type="InterPro" id="IPR037069">
    <property type="entry name" value="AcylCoA_DH/ox_N_sf"/>
</dbReference>
<evidence type="ECO:0000256" key="5">
    <source>
        <dbReference type="ARBA" id="ARBA00022827"/>
    </source>
</evidence>
<dbReference type="InterPro" id="IPR006091">
    <property type="entry name" value="Acyl-CoA_Oxase/DH_mid-dom"/>
</dbReference>
<sequence>MDFTVPGEWVDFGDALLKFVDREVAPLEHEHRALLSSERTVYAPDGRFSPEVLALRRQVRMRSAELGFYTALSPESLGGGGLGAQAACYIQERLNAHVGPDRPLVQTVVLPSPFTNGLSPVLKHLDPAVLESVHDELASGGKTMCFGLSEPDAGSDVFGMRTRAVRDGDHWIINGTKQWITNAPYADYAMVFAVTDEEKARAHKGGITGFFLPTSTPGFSVPSVIPTMGHLGGDIAIVSLDAVRVPDTHRLGPVDKGLLVALDGVNAGRLSMAASCIGLAQWALTQAIEYSKVRKTFGGPISNHQAVQFMLAECAMDIYSAKSMIRHCAWLVDQGQPATKEVSMVKASATEMVGRVFDRAIQVHGAMGLTNELRLEAGYRYARTLRIPDGTSEIQRRTIARQLLGGDTSI</sequence>
<dbReference type="SUPFAM" id="SSF56645">
    <property type="entry name" value="Acyl-CoA dehydrogenase NM domain-like"/>
    <property type="match status" value="1"/>
</dbReference>
<accession>A0ABN7Q7W0</accession>
<keyword evidence="10" id="KW-1185">Reference proteome</keyword>
<dbReference type="Gene3D" id="2.40.110.10">
    <property type="entry name" value="Butyryl-CoA Dehydrogenase, subunit A, domain 2"/>
    <property type="match status" value="1"/>
</dbReference>
<dbReference type="InterPro" id="IPR009075">
    <property type="entry name" value="AcylCo_DH/oxidase_C"/>
</dbReference>
<dbReference type="InterPro" id="IPR050741">
    <property type="entry name" value="Acyl-CoA_dehydrogenase"/>
</dbReference>
<organism evidence="9 10">
    <name type="scientific">Cupriavidus numazuensis</name>
    <dbReference type="NCBI Taxonomy" id="221992"/>
    <lineage>
        <taxon>Bacteria</taxon>
        <taxon>Pseudomonadati</taxon>
        <taxon>Pseudomonadota</taxon>
        <taxon>Betaproteobacteria</taxon>
        <taxon>Burkholderiales</taxon>
        <taxon>Burkholderiaceae</taxon>
        <taxon>Cupriavidus</taxon>
    </lineage>
</organism>
<protein>
    <recommendedName>
        <fullName evidence="3">Medium-chain specific acyl-CoA dehydrogenase, mitochondrial</fullName>
    </recommendedName>
</protein>
<evidence type="ECO:0000256" key="1">
    <source>
        <dbReference type="ARBA" id="ARBA00001974"/>
    </source>
</evidence>
<dbReference type="SUPFAM" id="SSF47203">
    <property type="entry name" value="Acyl-CoA dehydrogenase C-terminal domain-like"/>
    <property type="match status" value="1"/>
</dbReference>
<evidence type="ECO:0000256" key="3">
    <source>
        <dbReference type="ARBA" id="ARBA00019125"/>
    </source>
</evidence>
<dbReference type="CDD" id="cd00567">
    <property type="entry name" value="ACAD"/>
    <property type="match status" value="1"/>
</dbReference>
<dbReference type="GO" id="GO:0016491">
    <property type="term" value="F:oxidoreductase activity"/>
    <property type="evidence" value="ECO:0007669"/>
    <property type="project" value="UniProtKB-KW"/>
</dbReference>
<comment type="caution">
    <text evidence="9">The sequence shown here is derived from an EMBL/GenBank/DDBJ whole genome shotgun (WGS) entry which is preliminary data.</text>
</comment>